<sequence>MSHKQKGYVMFFQFPPRIKLRRESERFPFLFFSFILVLCRSHVCNAVDTITTTEPLRDGETITSSGGNFELGFFSPGNSSSRYVGIWYNNISSTTVVWVANRGAPLTNASGILKVAKSGQLTLLDYANNIIWSTNLSRPAQNPFAQLLDSGNFILKDSEGENSDNFLWQSFDHPTDTLLPGMKLGWNLETGQEFYLTSWKNENDPAPGEFTYRTDITGYAEHVLRKGPIVISRGLPWTGIETVDYIYNQRELYFSYQLLNSFASRFVLNQSGVAQNWLLFDDEREGWVLHFNIPNNTCDSYGLCGPYGACNIANDPICGCLEGFQPKYPHRWVKKDWSGRCIRRTPLNCENGDENGFLKYSVFTFPETKNTWYSGDMALEDCKTLCLKNCSCTAYANPDARDGGSGCLLWFEQLIDIRENSQGQDVYIRLASTELVSRNGFSWRTRVTRIVGVSLSSGVLLLGLSLTLYRKRKKYLKQKKEEDYEDEELVLFDLDTLIQATSNFLPSNKLGEGGFGPVYKGVLEDGQEIAVKRLSKTSTQGLDEFKNEVIYITKLQHRNLVKMLGCCIQGEEKMLIYEFMHNRSLDSFIFDPARSRLLDWPQRFNIINGIARGLLYLHEDSRLRIIHRDLKASNILLDDTMNPKISDFGTARSFIGNETGARTDRVAGTYGYMSPEYAMQGRFSVKSDVFSFGVTILEIVSGQKNNAFVHPGHHHSLLGHAWKLYKEGRSLELVDESLGNYCTCLTDVLRSIHVGLLCVQQYPEDRPNMSAVVMMLGNEGALPQAHQPGFFAERNESCSAACVASSQNDMTITILEPR</sequence>
<dbReference type="SMART" id="SM00108">
    <property type="entry name" value="B_lectin"/>
    <property type="match status" value="1"/>
</dbReference>
<dbReference type="InterPro" id="IPR008271">
    <property type="entry name" value="Ser/Thr_kinase_AS"/>
</dbReference>
<dbReference type="EMBL" id="HG739103">
    <property type="protein sequence ID" value="CDP05828.1"/>
    <property type="molecule type" value="Genomic_DNA"/>
</dbReference>
<evidence type="ECO:0000259" key="15">
    <source>
        <dbReference type="PROSITE" id="PS50011"/>
    </source>
</evidence>
<evidence type="ECO:0000256" key="6">
    <source>
        <dbReference type="ARBA" id="ARBA00022741"/>
    </source>
</evidence>
<reference evidence="19" key="1">
    <citation type="journal article" date="2014" name="Science">
        <title>The coffee genome provides insight into the convergent evolution of caffeine biosynthesis.</title>
        <authorList>
            <person name="Denoeud F."/>
            <person name="Carretero-Paulet L."/>
            <person name="Dereeper A."/>
            <person name="Droc G."/>
            <person name="Guyot R."/>
            <person name="Pietrella M."/>
            <person name="Zheng C."/>
            <person name="Alberti A."/>
            <person name="Anthony F."/>
            <person name="Aprea G."/>
            <person name="Aury J.M."/>
            <person name="Bento P."/>
            <person name="Bernard M."/>
            <person name="Bocs S."/>
            <person name="Campa C."/>
            <person name="Cenci A."/>
            <person name="Combes M.C."/>
            <person name="Crouzillat D."/>
            <person name="Da Silva C."/>
            <person name="Daddiego L."/>
            <person name="De Bellis F."/>
            <person name="Dussert S."/>
            <person name="Garsmeur O."/>
            <person name="Gayraud T."/>
            <person name="Guignon V."/>
            <person name="Jahn K."/>
            <person name="Jamilloux V."/>
            <person name="Joet T."/>
            <person name="Labadie K."/>
            <person name="Lan T."/>
            <person name="Leclercq J."/>
            <person name="Lepelley M."/>
            <person name="Leroy T."/>
            <person name="Li L.T."/>
            <person name="Librado P."/>
            <person name="Lopez L."/>
            <person name="Munoz A."/>
            <person name="Noel B."/>
            <person name="Pallavicini A."/>
            <person name="Perrotta G."/>
            <person name="Poncet V."/>
            <person name="Pot D."/>
            <person name="Priyono X."/>
            <person name="Rigoreau M."/>
            <person name="Rouard M."/>
            <person name="Rozas J."/>
            <person name="Tranchant-Dubreuil C."/>
            <person name="VanBuren R."/>
            <person name="Zhang Q."/>
            <person name="Andrade A.C."/>
            <person name="Argout X."/>
            <person name="Bertrand B."/>
            <person name="de Kochko A."/>
            <person name="Graziosi G."/>
            <person name="Henry R.J."/>
            <person name="Jayarama X."/>
            <person name="Ming R."/>
            <person name="Nagai C."/>
            <person name="Rounsley S."/>
            <person name="Sankoff D."/>
            <person name="Giuliano G."/>
            <person name="Albert V.A."/>
            <person name="Wincker P."/>
            <person name="Lashermes P."/>
        </authorList>
    </citation>
    <scope>NUCLEOTIDE SEQUENCE [LARGE SCALE GENOMIC DNA]</scope>
    <source>
        <strain evidence="19">cv. DH200-94</strain>
    </source>
</reference>
<keyword evidence="2" id="KW-1003">Cell membrane</keyword>
<evidence type="ECO:0000313" key="19">
    <source>
        <dbReference type="Proteomes" id="UP000295252"/>
    </source>
</evidence>
<dbReference type="CDD" id="cd00028">
    <property type="entry name" value="B_lectin"/>
    <property type="match status" value="1"/>
</dbReference>
<evidence type="ECO:0000256" key="10">
    <source>
        <dbReference type="ARBA" id="ARBA00023180"/>
    </source>
</evidence>
<dbReference type="SMART" id="SM00220">
    <property type="entry name" value="S_TKc"/>
    <property type="match status" value="1"/>
</dbReference>
<keyword evidence="19" id="KW-1185">Reference proteome</keyword>
<dbReference type="InterPro" id="IPR000719">
    <property type="entry name" value="Prot_kinase_dom"/>
</dbReference>
<evidence type="ECO:0000256" key="8">
    <source>
        <dbReference type="ARBA" id="ARBA00022840"/>
    </source>
</evidence>
<keyword evidence="9" id="KW-1015">Disulfide bond</keyword>
<dbReference type="Gramene" id="CDP05828">
    <property type="protein sequence ID" value="CDP05828"/>
    <property type="gene ID" value="GSCOC_T00021120001"/>
</dbReference>
<dbReference type="GO" id="GO:0005886">
    <property type="term" value="C:plasma membrane"/>
    <property type="evidence" value="ECO:0007669"/>
    <property type="project" value="UniProtKB-SubCell"/>
</dbReference>
<dbReference type="SUPFAM" id="SSF56112">
    <property type="entry name" value="Protein kinase-like (PK-like)"/>
    <property type="match status" value="1"/>
</dbReference>
<dbReference type="InterPro" id="IPR036426">
    <property type="entry name" value="Bulb-type_lectin_dom_sf"/>
</dbReference>
<evidence type="ECO:0000256" key="5">
    <source>
        <dbReference type="ARBA" id="ARBA00022729"/>
    </source>
</evidence>
<evidence type="ECO:0000256" key="12">
    <source>
        <dbReference type="ARBA" id="ARBA00048679"/>
    </source>
</evidence>
<dbReference type="InterPro" id="IPR001480">
    <property type="entry name" value="Bulb-type_lectin_dom"/>
</dbReference>
<comment type="similarity">
    <text evidence="13">Belongs to the protein kinase superfamily. Ser/Thr protein kinase family.</text>
</comment>
<comment type="catalytic activity">
    <reaction evidence="12 13">
        <text>L-seryl-[protein] + ATP = O-phospho-L-seryl-[protein] + ADP + H(+)</text>
        <dbReference type="Rhea" id="RHEA:17989"/>
        <dbReference type="Rhea" id="RHEA-COMP:9863"/>
        <dbReference type="Rhea" id="RHEA-COMP:11604"/>
        <dbReference type="ChEBI" id="CHEBI:15378"/>
        <dbReference type="ChEBI" id="CHEBI:29999"/>
        <dbReference type="ChEBI" id="CHEBI:30616"/>
        <dbReference type="ChEBI" id="CHEBI:83421"/>
        <dbReference type="ChEBI" id="CHEBI:456216"/>
        <dbReference type="EC" id="2.7.11.1"/>
    </reaction>
</comment>
<dbReference type="Pfam" id="PF08276">
    <property type="entry name" value="PAN_2"/>
    <property type="match status" value="1"/>
</dbReference>
<evidence type="ECO:0000256" key="14">
    <source>
        <dbReference type="SAM" id="Phobius"/>
    </source>
</evidence>
<feature type="domain" description="Protein kinase" evidence="15">
    <location>
        <begin position="504"/>
        <end position="790"/>
    </location>
</feature>
<gene>
    <name evidence="18" type="ORF">GSCOC_T00021120001</name>
</gene>
<evidence type="ECO:0000256" key="3">
    <source>
        <dbReference type="ARBA" id="ARBA00022527"/>
    </source>
</evidence>
<dbReference type="FunFam" id="1.10.510.10:FF:000060">
    <property type="entry name" value="G-type lectin S-receptor-like serine/threonine-protein kinase"/>
    <property type="match status" value="1"/>
</dbReference>
<dbReference type="InterPro" id="IPR000858">
    <property type="entry name" value="S_locus_glycoprot_dom"/>
</dbReference>
<keyword evidence="14" id="KW-1133">Transmembrane helix</keyword>
<dbReference type="Gene3D" id="2.90.10.10">
    <property type="entry name" value="Bulb-type lectin domain"/>
    <property type="match status" value="1"/>
</dbReference>
<protein>
    <recommendedName>
        <fullName evidence="13">Receptor-like serine/threonine-protein kinase</fullName>
        <ecNumber evidence="13">2.7.11.1</ecNumber>
    </recommendedName>
</protein>
<dbReference type="PANTHER" id="PTHR27002">
    <property type="entry name" value="RECEPTOR-LIKE SERINE/THREONINE-PROTEIN KINASE SD1-8"/>
    <property type="match status" value="1"/>
</dbReference>
<dbReference type="PhylomeDB" id="A0A068UDX1"/>
<dbReference type="AlphaFoldDB" id="A0A068UDX1"/>
<dbReference type="OMA" id="TAQVDIC"/>
<evidence type="ECO:0000256" key="1">
    <source>
        <dbReference type="ARBA" id="ARBA00004251"/>
    </source>
</evidence>
<proteinExistence type="inferred from homology"/>
<keyword evidence="14" id="KW-0812">Transmembrane</keyword>
<accession>A0A068UDX1</accession>
<dbReference type="InterPro" id="IPR001245">
    <property type="entry name" value="Ser-Thr/Tyr_kinase_cat_dom"/>
</dbReference>
<evidence type="ECO:0000256" key="11">
    <source>
        <dbReference type="ARBA" id="ARBA00047899"/>
    </source>
</evidence>
<dbReference type="Proteomes" id="UP000295252">
    <property type="component" value="Chromosome VII"/>
</dbReference>
<keyword evidence="3 13" id="KW-0723">Serine/threonine-protein kinase</keyword>
<dbReference type="InterPro" id="IPR024171">
    <property type="entry name" value="SRK-like_kinase"/>
</dbReference>
<dbReference type="GO" id="GO:0005524">
    <property type="term" value="F:ATP binding"/>
    <property type="evidence" value="ECO:0007669"/>
    <property type="project" value="UniProtKB-KW"/>
</dbReference>
<feature type="domain" description="Bulb-type lectin" evidence="16">
    <location>
        <begin position="47"/>
        <end position="168"/>
    </location>
</feature>
<keyword evidence="5" id="KW-0732">Signal</keyword>
<organism evidence="18 19">
    <name type="scientific">Coffea canephora</name>
    <name type="common">Robusta coffee</name>
    <dbReference type="NCBI Taxonomy" id="49390"/>
    <lineage>
        <taxon>Eukaryota</taxon>
        <taxon>Viridiplantae</taxon>
        <taxon>Streptophyta</taxon>
        <taxon>Embryophyta</taxon>
        <taxon>Tracheophyta</taxon>
        <taxon>Spermatophyta</taxon>
        <taxon>Magnoliopsida</taxon>
        <taxon>eudicotyledons</taxon>
        <taxon>Gunneridae</taxon>
        <taxon>Pentapetalae</taxon>
        <taxon>asterids</taxon>
        <taxon>lamiids</taxon>
        <taxon>Gentianales</taxon>
        <taxon>Rubiaceae</taxon>
        <taxon>Ixoroideae</taxon>
        <taxon>Gardenieae complex</taxon>
        <taxon>Bertiereae - Coffeeae clade</taxon>
        <taxon>Coffeeae</taxon>
        <taxon>Coffea</taxon>
    </lineage>
</organism>
<dbReference type="PIRSF" id="PIRSF000641">
    <property type="entry name" value="SRK"/>
    <property type="match status" value="1"/>
</dbReference>
<evidence type="ECO:0000256" key="2">
    <source>
        <dbReference type="ARBA" id="ARBA00022475"/>
    </source>
</evidence>
<dbReference type="CDD" id="cd01098">
    <property type="entry name" value="PAN_AP_plant"/>
    <property type="match status" value="1"/>
</dbReference>
<comment type="catalytic activity">
    <reaction evidence="11 13">
        <text>L-threonyl-[protein] + ATP = O-phospho-L-threonyl-[protein] + ADP + H(+)</text>
        <dbReference type="Rhea" id="RHEA:46608"/>
        <dbReference type="Rhea" id="RHEA-COMP:11060"/>
        <dbReference type="Rhea" id="RHEA-COMP:11605"/>
        <dbReference type="ChEBI" id="CHEBI:15378"/>
        <dbReference type="ChEBI" id="CHEBI:30013"/>
        <dbReference type="ChEBI" id="CHEBI:30616"/>
        <dbReference type="ChEBI" id="CHEBI:61977"/>
        <dbReference type="ChEBI" id="CHEBI:456216"/>
        <dbReference type="EC" id="2.7.11.1"/>
    </reaction>
</comment>
<evidence type="ECO:0000313" key="18">
    <source>
        <dbReference type="EMBL" id="CDP05828.1"/>
    </source>
</evidence>
<evidence type="ECO:0000259" key="17">
    <source>
        <dbReference type="PROSITE" id="PS50948"/>
    </source>
</evidence>
<comment type="subcellular location">
    <subcellularLocation>
        <location evidence="1">Cell membrane</location>
        <topology evidence="1">Single-pass type I membrane protein</topology>
    </subcellularLocation>
</comment>
<dbReference type="CDD" id="cd14066">
    <property type="entry name" value="STKc_IRAK"/>
    <property type="match status" value="1"/>
</dbReference>
<dbReference type="PROSITE" id="PS00108">
    <property type="entry name" value="PROTEIN_KINASE_ST"/>
    <property type="match status" value="1"/>
</dbReference>
<dbReference type="FunFam" id="3.30.200.20:FF:000195">
    <property type="entry name" value="G-type lectin S-receptor-like serine/threonine-protein kinase"/>
    <property type="match status" value="1"/>
</dbReference>
<dbReference type="PROSITE" id="PS50948">
    <property type="entry name" value="PAN"/>
    <property type="match status" value="1"/>
</dbReference>
<dbReference type="GO" id="GO:0004674">
    <property type="term" value="F:protein serine/threonine kinase activity"/>
    <property type="evidence" value="ECO:0007669"/>
    <property type="project" value="UniProtKB-KW"/>
</dbReference>
<dbReference type="GO" id="GO:0106310">
    <property type="term" value="F:protein serine kinase activity"/>
    <property type="evidence" value="ECO:0007669"/>
    <property type="project" value="RHEA"/>
</dbReference>
<evidence type="ECO:0000256" key="9">
    <source>
        <dbReference type="ARBA" id="ARBA00023157"/>
    </source>
</evidence>
<keyword evidence="10" id="KW-0325">Glycoprotein</keyword>
<evidence type="ECO:0000259" key="16">
    <source>
        <dbReference type="PROSITE" id="PS50927"/>
    </source>
</evidence>
<evidence type="ECO:0000256" key="7">
    <source>
        <dbReference type="ARBA" id="ARBA00022777"/>
    </source>
</evidence>
<dbReference type="Pfam" id="PF00954">
    <property type="entry name" value="S_locus_glycop"/>
    <property type="match status" value="1"/>
</dbReference>
<dbReference type="PROSITE" id="PS50927">
    <property type="entry name" value="BULB_LECTIN"/>
    <property type="match status" value="1"/>
</dbReference>
<dbReference type="Gene3D" id="1.10.510.10">
    <property type="entry name" value="Transferase(Phosphotransferase) domain 1"/>
    <property type="match status" value="1"/>
</dbReference>
<keyword evidence="7 13" id="KW-0418">Kinase</keyword>
<dbReference type="PANTHER" id="PTHR27002:SF851">
    <property type="entry name" value="G-TYPE LECTIN S-RECEPTOR-LIKE SERINE_THREONINE-PROTEIN KINASE SD1-1"/>
    <property type="match status" value="1"/>
</dbReference>
<dbReference type="GO" id="GO:0048544">
    <property type="term" value="P:recognition of pollen"/>
    <property type="evidence" value="ECO:0007669"/>
    <property type="project" value="InterPro"/>
</dbReference>
<dbReference type="SMART" id="SM00473">
    <property type="entry name" value="PAN_AP"/>
    <property type="match status" value="1"/>
</dbReference>
<name>A0A068UDX1_COFCA</name>
<feature type="transmembrane region" description="Helical" evidence="14">
    <location>
        <begin position="450"/>
        <end position="469"/>
    </location>
</feature>
<dbReference type="Pfam" id="PF01453">
    <property type="entry name" value="B_lectin"/>
    <property type="match status" value="1"/>
</dbReference>
<dbReference type="InterPro" id="IPR003609">
    <property type="entry name" value="Pan_app"/>
</dbReference>
<feature type="domain" description="Apple" evidence="17">
    <location>
        <begin position="349"/>
        <end position="431"/>
    </location>
</feature>
<dbReference type="PROSITE" id="PS50011">
    <property type="entry name" value="PROTEIN_KINASE_DOM"/>
    <property type="match status" value="1"/>
</dbReference>
<dbReference type="SUPFAM" id="SSF51110">
    <property type="entry name" value="alpha-D-mannose-specific plant lectins"/>
    <property type="match status" value="1"/>
</dbReference>
<dbReference type="EC" id="2.7.11.1" evidence="13"/>
<evidence type="ECO:0000256" key="4">
    <source>
        <dbReference type="ARBA" id="ARBA00022679"/>
    </source>
</evidence>
<dbReference type="InParanoid" id="A0A068UDX1"/>
<dbReference type="Pfam" id="PF07714">
    <property type="entry name" value="PK_Tyr_Ser-Thr"/>
    <property type="match status" value="1"/>
</dbReference>
<dbReference type="InterPro" id="IPR011009">
    <property type="entry name" value="Kinase-like_dom_sf"/>
</dbReference>
<dbReference type="OrthoDB" id="785331at2759"/>
<dbReference type="STRING" id="49390.A0A068UDX1"/>
<keyword evidence="8 13" id="KW-0067">ATP-binding</keyword>
<keyword evidence="6 13" id="KW-0547">Nucleotide-binding</keyword>
<keyword evidence="14" id="KW-0472">Membrane</keyword>
<dbReference type="Gene3D" id="3.30.200.20">
    <property type="entry name" value="Phosphorylase Kinase, domain 1"/>
    <property type="match status" value="1"/>
</dbReference>
<keyword evidence="4 13" id="KW-0808">Transferase</keyword>
<evidence type="ECO:0000256" key="13">
    <source>
        <dbReference type="PIRNR" id="PIRNR000641"/>
    </source>
</evidence>
<dbReference type="FunFam" id="2.90.10.10:FF:000004">
    <property type="entry name" value="G-type lectin S-receptor-like serine/threonine-protein kinase"/>
    <property type="match status" value="1"/>
</dbReference>